<evidence type="ECO:0000313" key="4">
    <source>
        <dbReference type="Proteomes" id="UP000095464"/>
    </source>
</evidence>
<sequence length="68" mass="7655">MKTIIKGAIAVLLILGVVKTFQDHDVQAEAVNYYNQAKNGELLQSIESVNFDSLKHLQFDDLIPSDFF</sequence>
<comment type="caution">
    <text evidence="1">The sequence shown here is derived from an EMBL/GenBank/DDBJ whole genome shotgun (WGS) entry which is preliminary data.</text>
</comment>
<reference evidence="3" key="2">
    <citation type="submission" date="2015-11" db="EMBL/GenBank/DDBJ databases">
        <authorList>
            <person name="Wolfe B.E."/>
        </authorList>
    </citation>
    <scope>NUCLEOTIDE SEQUENCE</scope>
    <source>
        <strain evidence="3">738_7</strain>
    </source>
</reference>
<dbReference type="OrthoDB" id="2402198at2"/>
<accession>A0A1B1G9B1</accession>
<proteinExistence type="predicted"/>
<dbReference type="Proteomes" id="UP001152422">
    <property type="component" value="Unassembled WGS sequence"/>
</dbReference>
<name>A0A1B1G9B1_9STAP</name>
<dbReference type="STRING" id="246432.SE1039_22430"/>
<dbReference type="AlphaFoldDB" id="A0A1B1G9B1"/>
<dbReference type="Proteomes" id="UP000095464">
    <property type="component" value="Unassembled WGS sequence"/>
</dbReference>
<dbReference type="EMBL" id="JARGCK010000001">
    <property type="protein sequence ID" value="MDK9864730.1"/>
    <property type="molecule type" value="Genomic_DNA"/>
</dbReference>
<evidence type="ECO:0000313" key="5">
    <source>
        <dbReference type="Proteomes" id="UP001152422"/>
    </source>
</evidence>
<reference evidence="2" key="4">
    <citation type="journal article" date="2023" name="Int. J. Mol. Sci.">
        <title>Antibiotic Resistance/Susceptibility Profiles of Staphylococcus equorum Strains from Cheese, and Genome Analysis for Antibiotic Resistance Genes.</title>
        <authorList>
            <person name="Vazquez L."/>
            <person name="Srednik M.E."/>
            <person name="Rodriguez J."/>
            <person name="Florez A.B."/>
            <person name="Mayo B."/>
        </authorList>
    </citation>
    <scope>NUCLEOTIDE SEQUENCE</scope>
    <source>
        <strain evidence="2">5A3I</strain>
    </source>
</reference>
<dbReference type="RefSeq" id="WP_002506625.1">
    <property type="nucleotide sequence ID" value="NZ_CP013114.1"/>
</dbReference>
<organism evidence="1 5">
    <name type="scientific">Staphylococcus equorum</name>
    <dbReference type="NCBI Taxonomy" id="246432"/>
    <lineage>
        <taxon>Bacteria</taxon>
        <taxon>Bacillati</taxon>
        <taxon>Bacillota</taxon>
        <taxon>Bacilli</taxon>
        <taxon>Bacillales</taxon>
        <taxon>Staphylococcaceae</taxon>
        <taxon>Staphylococcus</taxon>
    </lineage>
</organism>
<dbReference type="eggNOG" id="ENOG50305D3">
    <property type="taxonomic scope" value="Bacteria"/>
</dbReference>
<dbReference type="GeneID" id="69844900"/>
<reference evidence="4" key="1">
    <citation type="submission" date="2015-11" db="EMBL/GenBank/DDBJ databases">
        <title>Genomic diversity of Staphylococcus saprophyticus strains from urinary tract infections, animal surfaces, and fermented foods.</title>
        <authorList>
            <person name="Wolfe B.E."/>
        </authorList>
    </citation>
    <scope>NUCLEOTIDE SEQUENCE [LARGE SCALE GENOMIC DNA]</scope>
    <source>
        <strain evidence="4">738_7</strain>
    </source>
</reference>
<reference evidence="2" key="5">
    <citation type="submission" date="2023-03" db="EMBL/GenBank/DDBJ databases">
        <authorList>
            <person name="Vazquez L."/>
            <person name="Rodriguez J."/>
            <person name="Mayo B."/>
            <person name="Florez A.B."/>
        </authorList>
    </citation>
    <scope>NUCLEOTIDE SEQUENCE</scope>
    <source>
        <strain evidence="2">5A3I</strain>
    </source>
</reference>
<gene>
    <name evidence="3" type="ORF">ASS94_03380</name>
    <name evidence="1" type="ORF">M4L89_04600</name>
    <name evidence="2" type="ORF">P1A27_01950</name>
</gene>
<evidence type="ECO:0000313" key="1">
    <source>
        <dbReference type="EMBL" id="MDG0845497.1"/>
    </source>
</evidence>
<protein>
    <submittedName>
        <fullName evidence="1">Uncharacterized protein</fullName>
    </submittedName>
</protein>
<evidence type="ECO:0000313" key="3">
    <source>
        <dbReference type="EMBL" id="OEK58510.1"/>
    </source>
</evidence>
<reference evidence="1" key="3">
    <citation type="submission" date="2022-05" db="EMBL/GenBank/DDBJ databases">
        <title>Comparative genomics of Staphylococcus equorum isolates.</title>
        <authorList>
            <person name="Luelf R.H."/>
        </authorList>
    </citation>
    <scope>NUCLEOTIDE SEQUENCE</scope>
    <source>
        <strain evidence="1">TMW 2.2497</strain>
    </source>
</reference>
<dbReference type="EMBL" id="JAMBQA010000002">
    <property type="protein sequence ID" value="MDG0845497.1"/>
    <property type="molecule type" value="Genomic_DNA"/>
</dbReference>
<evidence type="ECO:0000313" key="2">
    <source>
        <dbReference type="EMBL" id="MDK9864730.1"/>
    </source>
</evidence>
<dbReference type="Proteomes" id="UP001174037">
    <property type="component" value="Unassembled WGS sequence"/>
</dbReference>
<keyword evidence="5" id="KW-1185">Reference proteome</keyword>
<dbReference type="EMBL" id="LNPX01000010">
    <property type="protein sequence ID" value="OEK58510.1"/>
    <property type="molecule type" value="Genomic_DNA"/>
</dbReference>
<dbReference type="KEGG" id="seqo:SE1039_22430"/>